<gene>
    <name evidence="1" type="ORF">WJX72_001033</name>
</gene>
<keyword evidence="2" id="KW-1185">Reference proteome</keyword>
<dbReference type="InterPro" id="IPR014729">
    <property type="entry name" value="Rossmann-like_a/b/a_fold"/>
</dbReference>
<dbReference type="PANTHER" id="PTHR46553:SF3">
    <property type="entry name" value="ADENINE NUCLEOTIDE ALPHA HYDROLASES-LIKE SUPERFAMILY PROTEIN"/>
    <property type="match status" value="1"/>
</dbReference>
<protein>
    <recommendedName>
        <fullName evidence="3">UspA domain-containing protein</fullName>
    </recommendedName>
</protein>
<evidence type="ECO:0000313" key="2">
    <source>
        <dbReference type="Proteomes" id="UP001489004"/>
    </source>
</evidence>
<name>A0AAW1Q843_9CHLO</name>
<dbReference type="PANTHER" id="PTHR46553">
    <property type="entry name" value="ADENINE NUCLEOTIDE ALPHA HYDROLASES-LIKE SUPERFAMILY PROTEIN"/>
    <property type="match status" value="1"/>
</dbReference>
<dbReference type="Gene3D" id="3.40.50.620">
    <property type="entry name" value="HUPs"/>
    <property type="match status" value="2"/>
</dbReference>
<proteinExistence type="predicted"/>
<evidence type="ECO:0000313" key="1">
    <source>
        <dbReference type="EMBL" id="KAK9816499.1"/>
    </source>
</evidence>
<evidence type="ECO:0008006" key="3">
    <source>
        <dbReference type="Google" id="ProtNLM"/>
    </source>
</evidence>
<dbReference type="EMBL" id="JALJOR010000005">
    <property type="protein sequence ID" value="KAK9816499.1"/>
    <property type="molecule type" value="Genomic_DNA"/>
</dbReference>
<dbReference type="Proteomes" id="UP001489004">
    <property type="component" value="Unassembled WGS sequence"/>
</dbReference>
<sequence length="213" mass="23464">MQLESTWVARQRGEKQSTCEALTELAHERHVGVLVVGSYGRKGEKIDMLGTVSDHSLREYNGHVCIVKSTSFSPSDSTRWLFATDNSLAAQTAFAVLMYQFCKPEDIVDVVYATSGDEPAGIMKPYEQLLKERKVRGRCSCIKVPPGETISSAILNEGKRTEVDVLVVGICGYGKQKLGSVSEECCRTSTCTTLVVKDPYEVQEKRGLLGAYQ</sequence>
<organism evidence="1 2">
    <name type="scientific">[Myrmecia] bisecta</name>
    <dbReference type="NCBI Taxonomy" id="41462"/>
    <lineage>
        <taxon>Eukaryota</taxon>
        <taxon>Viridiplantae</taxon>
        <taxon>Chlorophyta</taxon>
        <taxon>core chlorophytes</taxon>
        <taxon>Trebouxiophyceae</taxon>
        <taxon>Trebouxiales</taxon>
        <taxon>Trebouxiaceae</taxon>
        <taxon>Myrmecia</taxon>
    </lineage>
</organism>
<comment type="caution">
    <text evidence="1">The sequence shown here is derived from an EMBL/GenBank/DDBJ whole genome shotgun (WGS) entry which is preliminary data.</text>
</comment>
<dbReference type="SUPFAM" id="SSF52402">
    <property type="entry name" value="Adenine nucleotide alpha hydrolases-like"/>
    <property type="match status" value="1"/>
</dbReference>
<dbReference type="AlphaFoldDB" id="A0AAW1Q843"/>
<accession>A0AAW1Q843</accession>
<reference evidence="1 2" key="1">
    <citation type="journal article" date="2024" name="Nat. Commun.">
        <title>Phylogenomics reveals the evolutionary origins of lichenization in chlorophyte algae.</title>
        <authorList>
            <person name="Puginier C."/>
            <person name="Libourel C."/>
            <person name="Otte J."/>
            <person name="Skaloud P."/>
            <person name="Haon M."/>
            <person name="Grisel S."/>
            <person name="Petersen M."/>
            <person name="Berrin J.G."/>
            <person name="Delaux P.M."/>
            <person name="Dal Grande F."/>
            <person name="Keller J."/>
        </authorList>
    </citation>
    <scope>NUCLEOTIDE SEQUENCE [LARGE SCALE GENOMIC DNA]</scope>
    <source>
        <strain evidence="1 2">SAG 2043</strain>
    </source>
</reference>